<organism evidence="9 10">
    <name type="scientific">Hermanssonia centrifuga</name>
    <dbReference type="NCBI Taxonomy" id="98765"/>
    <lineage>
        <taxon>Eukaryota</taxon>
        <taxon>Fungi</taxon>
        <taxon>Dikarya</taxon>
        <taxon>Basidiomycota</taxon>
        <taxon>Agaricomycotina</taxon>
        <taxon>Agaricomycetes</taxon>
        <taxon>Polyporales</taxon>
        <taxon>Meruliaceae</taxon>
        <taxon>Hermanssonia</taxon>
    </lineage>
</organism>
<evidence type="ECO:0000256" key="5">
    <source>
        <dbReference type="ARBA" id="ARBA00022723"/>
    </source>
</evidence>
<evidence type="ECO:0000256" key="1">
    <source>
        <dbReference type="ARBA" id="ARBA00001971"/>
    </source>
</evidence>
<evidence type="ECO:0000256" key="4">
    <source>
        <dbReference type="ARBA" id="ARBA00022617"/>
    </source>
</evidence>
<protein>
    <recommendedName>
        <fullName evidence="11">Cytochrome P450 monooxygenase</fullName>
    </recommendedName>
</protein>
<comment type="pathway">
    <text evidence="2">Secondary metabolite biosynthesis.</text>
</comment>
<keyword evidence="7" id="KW-0408">Iron</keyword>
<evidence type="ECO:0000256" key="2">
    <source>
        <dbReference type="ARBA" id="ARBA00005179"/>
    </source>
</evidence>
<dbReference type="InterPro" id="IPR001128">
    <property type="entry name" value="Cyt_P450"/>
</dbReference>
<evidence type="ECO:0000313" key="9">
    <source>
        <dbReference type="EMBL" id="THG98945.1"/>
    </source>
</evidence>
<dbReference type="InterPro" id="IPR002401">
    <property type="entry name" value="Cyt_P450_E_grp-I"/>
</dbReference>
<keyword evidence="10" id="KW-1185">Reference proteome</keyword>
<comment type="cofactor">
    <cofactor evidence="1">
        <name>heme</name>
        <dbReference type="ChEBI" id="CHEBI:30413"/>
    </cofactor>
</comment>
<dbReference type="GO" id="GO:0005506">
    <property type="term" value="F:iron ion binding"/>
    <property type="evidence" value="ECO:0007669"/>
    <property type="project" value="InterPro"/>
</dbReference>
<dbReference type="AlphaFoldDB" id="A0A4S4KKH6"/>
<dbReference type="PANTHER" id="PTHR24305">
    <property type="entry name" value="CYTOCHROME P450"/>
    <property type="match status" value="1"/>
</dbReference>
<evidence type="ECO:0000256" key="7">
    <source>
        <dbReference type="ARBA" id="ARBA00023004"/>
    </source>
</evidence>
<dbReference type="GO" id="GO:0020037">
    <property type="term" value="F:heme binding"/>
    <property type="evidence" value="ECO:0007669"/>
    <property type="project" value="InterPro"/>
</dbReference>
<evidence type="ECO:0000256" key="8">
    <source>
        <dbReference type="ARBA" id="ARBA00023033"/>
    </source>
</evidence>
<evidence type="ECO:0008006" key="11">
    <source>
        <dbReference type="Google" id="ProtNLM"/>
    </source>
</evidence>
<dbReference type="PANTHER" id="PTHR24305:SF29">
    <property type="entry name" value="BENZOATE-PARA-HYDROXYLASE"/>
    <property type="match status" value="1"/>
</dbReference>
<dbReference type="SUPFAM" id="SSF48264">
    <property type="entry name" value="Cytochrome P450"/>
    <property type="match status" value="1"/>
</dbReference>
<comment type="caution">
    <text evidence="9">The sequence shown here is derived from an EMBL/GenBank/DDBJ whole genome shotgun (WGS) entry which is preliminary data.</text>
</comment>
<dbReference type="GO" id="GO:0004497">
    <property type="term" value="F:monooxygenase activity"/>
    <property type="evidence" value="ECO:0007669"/>
    <property type="project" value="UniProtKB-KW"/>
</dbReference>
<evidence type="ECO:0000256" key="3">
    <source>
        <dbReference type="ARBA" id="ARBA00010617"/>
    </source>
</evidence>
<gene>
    <name evidence="9" type="ORF">EW026_g3324</name>
</gene>
<evidence type="ECO:0000313" key="10">
    <source>
        <dbReference type="Proteomes" id="UP000309038"/>
    </source>
</evidence>
<dbReference type="InterPro" id="IPR050121">
    <property type="entry name" value="Cytochrome_P450_monoxygenase"/>
</dbReference>
<dbReference type="Gene3D" id="1.10.630.10">
    <property type="entry name" value="Cytochrome P450"/>
    <property type="match status" value="1"/>
</dbReference>
<keyword evidence="6" id="KW-0560">Oxidoreductase</keyword>
<dbReference type="Pfam" id="PF00067">
    <property type="entry name" value="p450"/>
    <property type="match status" value="1"/>
</dbReference>
<keyword evidence="4" id="KW-0349">Heme</keyword>
<accession>A0A4S4KKH6</accession>
<dbReference type="EMBL" id="SGPJ01000098">
    <property type="protein sequence ID" value="THG98945.1"/>
    <property type="molecule type" value="Genomic_DNA"/>
</dbReference>
<keyword evidence="5" id="KW-0479">Metal-binding</keyword>
<comment type="similarity">
    <text evidence="3">Belongs to the cytochrome P450 family.</text>
</comment>
<reference evidence="9 10" key="1">
    <citation type="submission" date="2019-02" db="EMBL/GenBank/DDBJ databases">
        <title>Genome sequencing of the rare red list fungi Phlebia centrifuga.</title>
        <authorList>
            <person name="Buettner E."/>
            <person name="Kellner H."/>
        </authorList>
    </citation>
    <scope>NUCLEOTIDE SEQUENCE [LARGE SCALE GENOMIC DNA]</scope>
    <source>
        <strain evidence="9 10">DSM 108282</strain>
    </source>
</reference>
<dbReference type="InterPro" id="IPR036396">
    <property type="entry name" value="Cyt_P450_sf"/>
</dbReference>
<dbReference type="CDD" id="cd11061">
    <property type="entry name" value="CYP67-like"/>
    <property type="match status" value="1"/>
</dbReference>
<dbReference type="Proteomes" id="UP000309038">
    <property type="component" value="Unassembled WGS sequence"/>
</dbReference>
<proteinExistence type="inferred from homology"/>
<sequence length="496" mass="54685">MSAIQNLFDRLVHLDVVTILEIGASALLLAHILPYVVDPSGIRSYPGPLAAKLSHVWLGWIAARGRINTAVHEEHQKHGPFVRIAPNHVSIAHPSALQTVYGHGGGALKSDFYSKMVQFRGTLTVFTTRTREDHTRKRKMLAHTLSQKSVLEFEPIILEYQRILIDHWDRMCADAAKGLGGSVGQCNWYARDGRAFFDCLPWFNYQAFDIIGDLSFGSSFGMTAGAKDTTEIAKSQDDALDSFGIEKAQLEYETIAAVKTVNDRSTYAISIAVLPNWWVPMVRRLPWYSSGKNAMEAIATMAVTAVAKRLRTPSIRNDLLTKLLEGQDEKGNKMGSLELSAEAMTFLIAGSDTTSNSAGAITYYLAHNQKAQAKLQRELDEALGAPTKNDQDEDSRAIGYDQLKNLPYLQDTINEGLRLHSTVGVGLPRVVPEGGLTILGKTFTPGTIVSVPTYTVHRDKAVWGEDADVFNPDRWTQGDKAAMQKAFAPFSIGSRY</sequence>
<keyword evidence="8" id="KW-0503">Monooxygenase</keyword>
<evidence type="ECO:0000256" key="6">
    <source>
        <dbReference type="ARBA" id="ARBA00023002"/>
    </source>
</evidence>
<name>A0A4S4KKH6_9APHY</name>
<dbReference type="PRINTS" id="PR00463">
    <property type="entry name" value="EP450I"/>
</dbReference>
<dbReference type="GO" id="GO:0016705">
    <property type="term" value="F:oxidoreductase activity, acting on paired donors, with incorporation or reduction of molecular oxygen"/>
    <property type="evidence" value="ECO:0007669"/>
    <property type="project" value="InterPro"/>
</dbReference>